<evidence type="ECO:0000313" key="2">
    <source>
        <dbReference type="EMBL" id="CAH1415663.1"/>
    </source>
</evidence>
<name>A0AAU9M437_9ASTR</name>
<reference evidence="2 3" key="1">
    <citation type="submission" date="2022-01" db="EMBL/GenBank/DDBJ databases">
        <authorList>
            <person name="Xiong W."/>
            <person name="Schranz E."/>
        </authorList>
    </citation>
    <scope>NUCLEOTIDE SEQUENCE [LARGE SCALE GENOMIC DNA]</scope>
</reference>
<feature type="compositionally biased region" description="Basic and acidic residues" evidence="1">
    <location>
        <begin position="74"/>
        <end position="84"/>
    </location>
</feature>
<sequence length="84" mass="9188">MKTTYLPQTHNRSLLMKLDTGSVSLCWRGGTPPSGYRWKVPERRGSTGWVSLESAGRRGGAGWKSEVGGVGAKRNVEGGRSRQR</sequence>
<evidence type="ECO:0000313" key="3">
    <source>
        <dbReference type="Proteomes" id="UP001157418"/>
    </source>
</evidence>
<proteinExistence type="predicted"/>
<accession>A0AAU9M437</accession>
<keyword evidence="3" id="KW-1185">Reference proteome</keyword>
<comment type="caution">
    <text evidence="2">The sequence shown here is derived from an EMBL/GenBank/DDBJ whole genome shotgun (WGS) entry which is preliminary data.</text>
</comment>
<evidence type="ECO:0000256" key="1">
    <source>
        <dbReference type="SAM" id="MobiDB-lite"/>
    </source>
</evidence>
<dbReference type="AlphaFoldDB" id="A0AAU9M437"/>
<dbReference type="Proteomes" id="UP001157418">
    <property type="component" value="Unassembled WGS sequence"/>
</dbReference>
<organism evidence="2 3">
    <name type="scientific">Lactuca virosa</name>
    <dbReference type="NCBI Taxonomy" id="75947"/>
    <lineage>
        <taxon>Eukaryota</taxon>
        <taxon>Viridiplantae</taxon>
        <taxon>Streptophyta</taxon>
        <taxon>Embryophyta</taxon>
        <taxon>Tracheophyta</taxon>
        <taxon>Spermatophyta</taxon>
        <taxon>Magnoliopsida</taxon>
        <taxon>eudicotyledons</taxon>
        <taxon>Gunneridae</taxon>
        <taxon>Pentapetalae</taxon>
        <taxon>asterids</taxon>
        <taxon>campanulids</taxon>
        <taxon>Asterales</taxon>
        <taxon>Asteraceae</taxon>
        <taxon>Cichorioideae</taxon>
        <taxon>Cichorieae</taxon>
        <taxon>Lactucinae</taxon>
        <taxon>Lactuca</taxon>
    </lineage>
</organism>
<dbReference type="EMBL" id="CAKMRJ010000001">
    <property type="protein sequence ID" value="CAH1415663.1"/>
    <property type="molecule type" value="Genomic_DNA"/>
</dbReference>
<feature type="region of interest" description="Disordered" evidence="1">
    <location>
        <begin position="52"/>
        <end position="84"/>
    </location>
</feature>
<gene>
    <name evidence="2" type="ORF">LVIROSA_LOCUS3494</name>
</gene>
<protein>
    <submittedName>
        <fullName evidence="2">Uncharacterized protein</fullName>
    </submittedName>
</protein>